<proteinExistence type="predicted"/>
<feature type="domain" description="IPT/TIG" evidence="5">
    <location>
        <begin position="896"/>
        <end position="981"/>
    </location>
</feature>
<dbReference type="AlphaFoldDB" id="A0A8J4PMM2"/>
<feature type="domain" description="IPT/TIG" evidence="5">
    <location>
        <begin position="633"/>
        <end position="713"/>
    </location>
</feature>
<keyword evidence="3" id="KW-0812">Transmembrane</keyword>
<feature type="domain" description="IPT/TIG" evidence="5">
    <location>
        <begin position="807"/>
        <end position="890"/>
    </location>
</feature>
<feature type="signal peptide" evidence="4">
    <location>
        <begin position="1"/>
        <end position="22"/>
    </location>
</feature>
<keyword evidence="3" id="KW-1133">Transmembrane helix</keyword>
<keyword evidence="3" id="KW-0472">Membrane</keyword>
<keyword evidence="2" id="KW-0325">Glycoprotein</keyword>
<dbReference type="OrthoDB" id="6130531at2759"/>
<evidence type="ECO:0000313" key="6">
    <source>
        <dbReference type="EMBL" id="KAF2069111.1"/>
    </source>
</evidence>
<reference evidence="6" key="1">
    <citation type="submission" date="2020-01" db="EMBL/GenBank/DDBJ databases">
        <title>Development of genomics and gene disruption for Polysphondylium violaceum indicates a role for the polyketide synthase stlB in stalk morphogenesis.</title>
        <authorList>
            <person name="Narita B."/>
            <person name="Kawabe Y."/>
            <person name="Kin K."/>
            <person name="Saito T."/>
            <person name="Gibbs R."/>
            <person name="Kuspa A."/>
            <person name="Muzny D."/>
            <person name="Queller D."/>
            <person name="Richards S."/>
            <person name="Strassman J."/>
            <person name="Sucgang R."/>
            <person name="Worley K."/>
            <person name="Schaap P."/>
        </authorList>
    </citation>
    <scope>NUCLEOTIDE SEQUENCE</scope>
    <source>
        <strain evidence="6">QSvi11</strain>
    </source>
</reference>
<evidence type="ECO:0000259" key="5">
    <source>
        <dbReference type="Pfam" id="PF01833"/>
    </source>
</evidence>
<evidence type="ECO:0000256" key="2">
    <source>
        <dbReference type="ARBA" id="ARBA00023180"/>
    </source>
</evidence>
<evidence type="ECO:0000256" key="4">
    <source>
        <dbReference type="SAM" id="SignalP"/>
    </source>
</evidence>
<name>A0A8J4PMM2_9MYCE</name>
<sequence>MNNKIYIFVFLFFTCLIDPLLAQTPKLDKISPSFGGTVLRFYPITVSNLGAGATCYVQGLTTVSIAPTIMSSTQIILDVQGPATTSSKQYSIYCKNAGGVATNTLTFGVVNFVDNIQQNDDMYLLNDWYGLPNKDQVSIGNYPNAAYLTKVDYVNATHIKYKVSREMLAGQTPSLYDVTTSAFWSIMNLGYGPVIQSANFLALNSFNILGYTFPGLSQVSFLLDGTTIISPSISVSPESLDCRTDGLLFLQPRFMYTVKIYNSFQDRIFSTDMIFQFNYNLNGYTNSADEGTCTLISFGLALNPIAWGISPTGIPVAQDNTFKYPLDAKCGYLFTTSNSIRASNHLLVCPTPNITSIVTKPDGSNKLLVFKGNFLAQQSFDSDIPTPLTYSITYGDGTTATCSNLNTLWITEDSSYTVSCNIPQVYTFRLEAKTITNDYHSVLVGYTPTITSCSSLDYLVPGKVSIKGTQFASFNLLVQIGGKTCTNPTVNTGGTQIICDFTADIADPDNFYKALSVTVSVGSLYNTSSDLFYYNKRNPTVNSATPTTYDTAGVVTISGYAFLQNDVVVTIGGLACTNIVVNAHGNQITSSFASTVPPGDYKTPLDVYVGFESKYSDNKPVFYYNRPSPVLLSSSSTTYDTPGQVTILGKYFSPSSTIDITIGGAPCTGAIRTGDTKIVCDFDSRVSVINYSDLLDVNVTIDSVYTSKPLFKYIRPNPFISSSSSLSYNSAGIVSIIGKYYTPATDLVVTIGGKTCTSPSATESKITCLFSADVPVADFNDPLTISVSIDSQFTSSKDVFYYNRPTPTITSVSTLVYNQAGIVTIKGTYFAIDDLIVTIGDGECALPNVVSTSEITCTFQADIPTNDYFIDPLLVVVSVNSTSGSNSVFYYTRPDPVITSSSSLFFNQAGSITIKGSYLAYKGNDYIVQVGGSACILPNPNHQPTKDQIVCNYKSNVQISDYSTPLEVSVSIDSKHIVKSHVFYYIKPNPSISSASSTVYNISSNVTITGTQFVHDDLVVTIGQVECTSPSVSQDGNTIVCYFSSNATLVTSGDYQTPLEVFVSIKSTYTAKNSVFYYTIPSIPQPEPNNNNEPVSTQPTKSLSSGKIAAIIVCLVVGVGAATTAAVILIQKKRNRVDLMLSMKKY</sequence>
<keyword evidence="7" id="KW-1185">Reference proteome</keyword>
<protein>
    <recommendedName>
        <fullName evidence="5">IPT/TIG domain-containing protein</fullName>
    </recommendedName>
</protein>
<accession>A0A8J4PMM2</accession>
<feature type="chain" id="PRO_5035219100" description="IPT/TIG domain-containing protein" evidence="4">
    <location>
        <begin position="23"/>
        <end position="1146"/>
    </location>
</feature>
<dbReference type="PANTHER" id="PTHR31341">
    <property type="entry name" value="IPT/TIG DOMAIN-CONTAINING PROTEIN-RELATED-RELATED"/>
    <property type="match status" value="1"/>
</dbReference>
<dbReference type="Proteomes" id="UP000695562">
    <property type="component" value="Unassembled WGS sequence"/>
</dbReference>
<feature type="domain" description="IPT/TIG" evidence="5">
    <location>
        <begin position="990"/>
        <end position="1067"/>
    </location>
</feature>
<dbReference type="InterPro" id="IPR014756">
    <property type="entry name" value="Ig_E-set"/>
</dbReference>
<evidence type="ECO:0000256" key="3">
    <source>
        <dbReference type="SAM" id="Phobius"/>
    </source>
</evidence>
<dbReference type="Pfam" id="PF01833">
    <property type="entry name" value="TIG"/>
    <property type="match status" value="4"/>
</dbReference>
<comment type="caution">
    <text evidence="6">The sequence shown here is derived from an EMBL/GenBank/DDBJ whole genome shotgun (WGS) entry which is preliminary data.</text>
</comment>
<dbReference type="InterPro" id="IPR052014">
    <property type="entry name" value="Dictyostelium_Tiger"/>
</dbReference>
<feature type="transmembrane region" description="Helical" evidence="3">
    <location>
        <begin position="1108"/>
        <end position="1130"/>
    </location>
</feature>
<dbReference type="EMBL" id="AJWJ01000745">
    <property type="protein sequence ID" value="KAF2069111.1"/>
    <property type="molecule type" value="Genomic_DNA"/>
</dbReference>
<keyword evidence="1 4" id="KW-0732">Signal</keyword>
<organism evidence="6 7">
    <name type="scientific">Polysphondylium violaceum</name>
    <dbReference type="NCBI Taxonomy" id="133409"/>
    <lineage>
        <taxon>Eukaryota</taxon>
        <taxon>Amoebozoa</taxon>
        <taxon>Evosea</taxon>
        <taxon>Eumycetozoa</taxon>
        <taxon>Dictyostelia</taxon>
        <taxon>Dictyosteliales</taxon>
        <taxon>Dictyosteliaceae</taxon>
        <taxon>Polysphondylium</taxon>
    </lineage>
</organism>
<gene>
    <name evidence="6" type="ORF">CYY_009569</name>
</gene>
<dbReference type="Gene3D" id="2.60.40.10">
    <property type="entry name" value="Immunoglobulins"/>
    <property type="match status" value="5"/>
</dbReference>
<dbReference type="InterPro" id="IPR013783">
    <property type="entry name" value="Ig-like_fold"/>
</dbReference>
<evidence type="ECO:0000256" key="1">
    <source>
        <dbReference type="ARBA" id="ARBA00022729"/>
    </source>
</evidence>
<dbReference type="InterPro" id="IPR002909">
    <property type="entry name" value="IPT_dom"/>
</dbReference>
<evidence type="ECO:0000313" key="7">
    <source>
        <dbReference type="Proteomes" id="UP000695562"/>
    </source>
</evidence>
<dbReference type="SUPFAM" id="SSF81296">
    <property type="entry name" value="E set domains"/>
    <property type="match status" value="6"/>
</dbReference>